<feature type="region of interest" description="Disordered" evidence="1">
    <location>
        <begin position="731"/>
        <end position="752"/>
    </location>
</feature>
<organism evidence="3 4">
    <name type="scientific">Prorocentrum cordatum</name>
    <dbReference type="NCBI Taxonomy" id="2364126"/>
    <lineage>
        <taxon>Eukaryota</taxon>
        <taxon>Sar</taxon>
        <taxon>Alveolata</taxon>
        <taxon>Dinophyceae</taxon>
        <taxon>Prorocentrales</taxon>
        <taxon>Prorocentraceae</taxon>
        <taxon>Prorocentrum</taxon>
    </lineage>
</organism>
<gene>
    <name evidence="3" type="ORF">PCOR1329_LOCUS48337</name>
</gene>
<dbReference type="Gene3D" id="3.20.20.70">
    <property type="entry name" value="Aldolase class I"/>
    <property type="match status" value="1"/>
</dbReference>
<sequence length="783" mass="84762">MPRSRSRKPALLTWWCAAVALVCTFVLLSGAALALHLAELEAPLRRGRAQTGSLSWASAPGQQERREPPPHERPPPHEWRVGAGRASASFSVRPGGPPSLRSLRWGAGRAPAAAAEDAGWEMDVAAAQPLLVSLAPAGAEADEPRPCRVTASGASSADLDCGGLAATLRVTAHEAGPHGAALRWHVAAASGAAVLSLAAWLPGAAVEGVVDGSPITARRRPQVSTLSTGGSAKASSFFDGRGPERMLDGDGETEWFAAKGTQEAWVEIDLGGARVVSAVQWQWWAASFADEWTLESRADAAADWTQEYTSGAPGARSMESFNPWVRLPALSGPVRHLRLSMCKGHLDPWSFGVFFGIRTLELRRAFHGYLQAARGRPFGQILHYNSWYDLRSAPCADGLAKSGAKESVIQRLEAFNGNLTASRGIPLDAFLLDDGWDNWDSLWEVDTARFPSGFPALVAKGSQWGTRMGCWMSPFGGYGLAGQRRVRFGTQRGFERNQKGSFSLAGPKYFATFSSVVRRRIEEGFGIFKFDGLGGGLGQKGGDAYMGDFEAMLSLIRGVRQERNGDQVWISLTIGTWASPFWLLWGDSIWRDGPDVGGEGVGSQRERWLTFRDAALRRGLMRGPLFPLTSFMQHGVVWSRSGETDDMWPSQRSDPLEDFCNEALSFFLSGTGLQELYVQLELMEARHWAALAAISSYARRELEVLRDAHAIWGGGKGTGTAAPGTFPGLRPDQSFDANPAVATRAPQEARKTETEAMSTVNQHGKDGQPFQGYPCILATLAHQ</sequence>
<evidence type="ECO:0000256" key="1">
    <source>
        <dbReference type="SAM" id="MobiDB-lite"/>
    </source>
</evidence>
<protein>
    <recommendedName>
        <fullName evidence="2">F5/8 type C domain-containing protein</fullName>
    </recommendedName>
</protein>
<comment type="caution">
    <text evidence="3">The sequence shown here is derived from an EMBL/GenBank/DDBJ whole genome shotgun (WGS) entry which is preliminary data.</text>
</comment>
<dbReference type="EMBL" id="CAUYUJ010015837">
    <property type="protein sequence ID" value="CAK0858733.1"/>
    <property type="molecule type" value="Genomic_DNA"/>
</dbReference>
<dbReference type="SUPFAM" id="SSF49785">
    <property type="entry name" value="Galactose-binding domain-like"/>
    <property type="match status" value="1"/>
</dbReference>
<dbReference type="Gene3D" id="2.60.120.260">
    <property type="entry name" value="Galactose-binding domain-like"/>
    <property type="match status" value="1"/>
</dbReference>
<dbReference type="SUPFAM" id="SSF51445">
    <property type="entry name" value="(Trans)glycosidases"/>
    <property type="match status" value="1"/>
</dbReference>
<evidence type="ECO:0000259" key="2">
    <source>
        <dbReference type="PROSITE" id="PS50022"/>
    </source>
</evidence>
<evidence type="ECO:0000313" key="4">
    <source>
        <dbReference type="Proteomes" id="UP001189429"/>
    </source>
</evidence>
<feature type="compositionally biased region" description="Polar residues" evidence="1">
    <location>
        <begin position="222"/>
        <end position="234"/>
    </location>
</feature>
<dbReference type="Pfam" id="PF00754">
    <property type="entry name" value="F5_F8_type_C"/>
    <property type="match status" value="1"/>
</dbReference>
<dbReference type="InterPro" id="IPR000421">
    <property type="entry name" value="FA58C"/>
</dbReference>
<dbReference type="PROSITE" id="PS50022">
    <property type="entry name" value="FA58C_3"/>
    <property type="match status" value="1"/>
</dbReference>
<proteinExistence type="predicted"/>
<reference evidence="3" key="1">
    <citation type="submission" date="2023-10" db="EMBL/GenBank/DDBJ databases">
        <authorList>
            <person name="Chen Y."/>
            <person name="Shah S."/>
            <person name="Dougan E. K."/>
            <person name="Thang M."/>
            <person name="Chan C."/>
        </authorList>
    </citation>
    <scope>NUCLEOTIDE SEQUENCE [LARGE SCALE GENOMIC DNA]</scope>
</reference>
<accession>A0ABN9UGH5</accession>
<feature type="domain" description="F5/8 type C" evidence="2">
    <location>
        <begin position="211"/>
        <end position="305"/>
    </location>
</feature>
<dbReference type="InterPro" id="IPR008979">
    <property type="entry name" value="Galactose-bd-like_sf"/>
</dbReference>
<name>A0ABN9UGH5_9DINO</name>
<dbReference type="Proteomes" id="UP001189429">
    <property type="component" value="Unassembled WGS sequence"/>
</dbReference>
<feature type="region of interest" description="Disordered" evidence="1">
    <location>
        <begin position="50"/>
        <end position="81"/>
    </location>
</feature>
<evidence type="ECO:0000313" key="3">
    <source>
        <dbReference type="EMBL" id="CAK0858733.1"/>
    </source>
</evidence>
<feature type="compositionally biased region" description="Basic and acidic residues" evidence="1">
    <location>
        <begin position="63"/>
        <end position="80"/>
    </location>
</feature>
<keyword evidence="4" id="KW-1185">Reference proteome</keyword>
<dbReference type="InterPro" id="IPR017853">
    <property type="entry name" value="GH"/>
</dbReference>
<dbReference type="InterPro" id="IPR013785">
    <property type="entry name" value="Aldolase_TIM"/>
</dbReference>
<feature type="region of interest" description="Disordered" evidence="1">
    <location>
        <begin position="220"/>
        <end position="243"/>
    </location>
</feature>